<accession>A0AAN9QSY4</accession>
<dbReference type="InterPro" id="IPR032675">
    <property type="entry name" value="LRR_dom_sf"/>
</dbReference>
<comment type="caution">
    <text evidence="5">The sequence shown here is derived from an EMBL/GenBank/DDBJ whole genome shotgun (WGS) entry which is preliminary data.</text>
</comment>
<evidence type="ECO:0000256" key="3">
    <source>
        <dbReference type="SAM" id="MobiDB-lite"/>
    </source>
</evidence>
<evidence type="ECO:0000256" key="1">
    <source>
        <dbReference type="ARBA" id="ARBA00022614"/>
    </source>
</evidence>
<proteinExistence type="predicted"/>
<feature type="region of interest" description="Disordered" evidence="3">
    <location>
        <begin position="672"/>
        <end position="705"/>
    </location>
</feature>
<keyword evidence="2" id="KW-0677">Repeat</keyword>
<dbReference type="Pfam" id="PF20160">
    <property type="entry name" value="C-JID"/>
    <property type="match status" value="1"/>
</dbReference>
<reference evidence="5 6" key="1">
    <citation type="submission" date="2024-01" db="EMBL/GenBank/DDBJ databases">
        <title>The genomes of 5 underutilized Papilionoideae crops provide insights into root nodulation and disease resistanc.</title>
        <authorList>
            <person name="Jiang F."/>
        </authorList>
    </citation>
    <scope>NUCLEOTIDE SEQUENCE [LARGE SCALE GENOMIC DNA]</scope>
    <source>
        <strain evidence="5">LVBAO_FW01</strain>
        <tissue evidence="5">Leaves</tissue>
    </source>
</reference>
<evidence type="ECO:0000259" key="4">
    <source>
        <dbReference type="Pfam" id="PF20160"/>
    </source>
</evidence>
<dbReference type="EMBL" id="JAYMYQ010000002">
    <property type="protein sequence ID" value="KAK7349265.1"/>
    <property type="molecule type" value="Genomic_DNA"/>
</dbReference>
<dbReference type="AlphaFoldDB" id="A0AAN9QSY4"/>
<name>A0AAN9QSY4_CANGL</name>
<dbReference type="InterPro" id="IPR045344">
    <property type="entry name" value="C-JID"/>
</dbReference>
<dbReference type="GO" id="GO:0006952">
    <property type="term" value="P:defense response"/>
    <property type="evidence" value="ECO:0007669"/>
    <property type="project" value="InterPro"/>
</dbReference>
<evidence type="ECO:0000313" key="5">
    <source>
        <dbReference type="EMBL" id="KAK7349265.1"/>
    </source>
</evidence>
<dbReference type="SUPFAM" id="SSF52058">
    <property type="entry name" value="L domain-like"/>
    <property type="match status" value="1"/>
</dbReference>
<evidence type="ECO:0000256" key="2">
    <source>
        <dbReference type="ARBA" id="ARBA00022737"/>
    </source>
</evidence>
<dbReference type="FunFam" id="3.80.10.10:FF:000386">
    <property type="entry name" value="Disease resistance protein RPS4"/>
    <property type="match status" value="1"/>
</dbReference>
<dbReference type="Gene3D" id="3.80.10.10">
    <property type="entry name" value="Ribonuclease Inhibitor"/>
    <property type="match status" value="2"/>
</dbReference>
<keyword evidence="1" id="KW-0433">Leucine-rich repeat</keyword>
<dbReference type="PANTHER" id="PTHR11017:SF243">
    <property type="entry name" value="ADP-RIBOSYL CYCLASE_CYCLIC ADP-RIBOSE HYDROLASE"/>
    <property type="match status" value="1"/>
</dbReference>
<keyword evidence="6" id="KW-1185">Reference proteome</keyword>
<dbReference type="Pfam" id="PF07725">
    <property type="entry name" value="LRR_3"/>
    <property type="match status" value="1"/>
</dbReference>
<protein>
    <recommendedName>
        <fullName evidence="4">C-JID domain-containing protein</fullName>
    </recommendedName>
</protein>
<feature type="domain" description="C-JID" evidence="4">
    <location>
        <begin position="513"/>
        <end position="663"/>
    </location>
</feature>
<dbReference type="InterPro" id="IPR011713">
    <property type="entry name" value="Leu-rich_rpt_3"/>
</dbReference>
<dbReference type="Proteomes" id="UP001367508">
    <property type="component" value="Unassembled WGS sequence"/>
</dbReference>
<dbReference type="PANTHER" id="PTHR11017">
    <property type="entry name" value="LEUCINE-RICH REPEAT-CONTAINING PROTEIN"/>
    <property type="match status" value="1"/>
</dbReference>
<gene>
    <name evidence="5" type="ORF">VNO77_06498</name>
</gene>
<sequence>MQIRVRGASAYFPTSFSVELCILCMPGANCSRNEGLASYHPQALAIQKVQDESELIRNIVNDILQKLYQRYPSELKGLVGSEDNVKRIELLLERVPVGTDAVEGIILDLSQIKELHLGDDTFKRMTKLRFLKLYSDKRSCNLYLPRGLEQFSDQLRYLEWNGYPLDSLPSSFCPEKLVELHMPHSHVKKLWDGLQDFVNLKGIDLYGSKQLIELPDLSKASKLKWTDLSHCESLSYVHPSLLSLHSLVTLKLSKCRSLKSLESDIHLKSLEYLFVDGCWSLTEFSLTSEKMRELDLRGTLIETLSSSIERFSNLEEFYLCDSLKNLPNKLSYMPSLKDLSLANCKHLDTSNLHILLDASKSVQRLCLNYCHIFELPDNINVLSWLYELRLDGSSVENLPASIKHLSGLQVLSLRDCRRLRSLPELPPSVKKLDACNCISLETVFTITTFRLLKRNDNKRILFQNCVKLDERSVYGIMEYAHFTMKQAAYGNVLIRDKIPICGPNDYNRGAFCLPGSRVPDWFKYQTTEASITVEFSSSSDLLGFVLCVVFGQFPSNEKYSATVGCECYSSDGGKVGYTNNWYNTDIIELKSDHVYLWYDPLFCDMILMAVKEHGAASDESTIYNPKVFFKFIVTIYKCGVNVKDHGCLIGMKECGVCPIYASEHHSFMSKMKLESPSRDMTKRSRDEQEKGHFPPMKRLKESSII</sequence>
<organism evidence="5 6">
    <name type="scientific">Canavalia gladiata</name>
    <name type="common">Sword bean</name>
    <name type="synonym">Dolichos gladiatus</name>
    <dbReference type="NCBI Taxonomy" id="3824"/>
    <lineage>
        <taxon>Eukaryota</taxon>
        <taxon>Viridiplantae</taxon>
        <taxon>Streptophyta</taxon>
        <taxon>Embryophyta</taxon>
        <taxon>Tracheophyta</taxon>
        <taxon>Spermatophyta</taxon>
        <taxon>Magnoliopsida</taxon>
        <taxon>eudicotyledons</taxon>
        <taxon>Gunneridae</taxon>
        <taxon>Pentapetalae</taxon>
        <taxon>rosids</taxon>
        <taxon>fabids</taxon>
        <taxon>Fabales</taxon>
        <taxon>Fabaceae</taxon>
        <taxon>Papilionoideae</taxon>
        <taxon>50 kb inversion clade</taxon>
        <taxon>NPAAA clade</taxon>
        <taxon>indigoferoid/millettioid clade</taxon>
        <taxon>Phaseoleae</taxon>
        <taxon>Canavalia</taxon>
    </lineage>
</organism>
<evidence type="ECO:0000313" key="6">
    <source>
        <dbReference type="Proteomes" id="UP001367508"/>
    </source>
</evidence>
<dbReference type="InterPro" id="IPR044974">
    <property type="entry name" value="Disease_R_plants"/>
</dbReference>